<evidence type="ECO:0000256" key="1">
    <source>
        <dbReference type="ARBA" id="ARBA00004173"/>
    </source>
</evidence>
<dbReference type="SUPFAM" id="SSF81406">
    <property type="entry name" value="Mitochondrial cytochrome c oxidase subunit IV"/>
    <property type="match status" value="1"/>
</dbReference>
<proteinExistence type="predicted"/>
<keyword evidence="2" id="KW-0496">Mitochondrion</keyword>
<dbReference type="GO" id="GO:0006123">
    <property type="term" value="P:mitochondrial electron transport, cytochrome c to oxygen"/>
    <property type="evidence" value="ECO:0007669"/>
    <property type="project" value="InterPro"/>
</dbReference>
<name>A0A7S3L8R8_9STRA</name>
<keyword evidence="3" id="KW-1133">Transmembrane helix</keyword>
<evidence type="ECO:0000256" key="3">
    <source>
        <dbReference type="SAM" id="Phobius"/>
    </source>
</evidence>
<protein>
    <submittedName>
        <fullName evidence="4">Uncharacterized protein</fullName>
    </submittedName>
</protein>
<feature type="transmembrane region" description="Helical" evidence="3">
    <location>
        <begin position="43"/>
        <end position="61"/>
    </location>
</feature>
<dbReference type="AlphaFoldDB" id="A0A7S3L8R8"/>
<evidence type="ECO:0000313" key="4">
    <source>
        <dbReference type="EMBL" id="CAE0413510.1"/>
    </source>
</evidence>
<keyword evidence="3" id="KW-0812">Transmembrane</keyword>
<dbReference type="InterPro" id="IPR036639">
    <property type="entry name" value="Cyt_c_oxidase_su4_sf"/>
</dbReference>
<dbReference type="InterPro" id="IPR004203">
    <property type="entry name" value="Cyt_c_oxidase_su4_fam"/>
</dbReference>
<dbReference type="EMBL" id="HBIM01013262">
    <property type="protein sequence ID" value="CAE0413510.1"/>
    <property type="molecule type" value="Transcribed_RNA"/>
</dbReference>
<reference evidence="4" key="1">
    <citation type="submission" date="2021-01" db="EMBL/GenBank/DDBJ databases">
        <authorList>
            <person name="Corre E."/>
            <person name="Pelletier E."/>
            <person name="Niang G."/>
            <person name="Scheremetjew M."/>
            <person name="Finn R."/>
            <person name="Kale V."/>
            <person name="Holt S."/>
            <person name="Cochrane G."/>
            <person name="Meng A."/>
            <person name="Brown T."/>
            <person name="Cohen L."/>
        </authorList>
    </citation>
    <scope>NUCLEOTIDE SEQUENCE</scope>
    <source>
        <strain evidence="4">CCMP127</strain>
    </source>
</reference>
<dbReference type="Gene3D" id="1.10.442.10">
    <property type="entry name" value="Cytochrome c oxidase subunit IV"/>
    <property type="match status" value="1"/>
</dbReference>
<comment type="subcellular location">
    <subcellularLocation>
        <location evidence="1">Mitochondrion</location>
    </subcellularLocation>
</comment>
<evidence type="ECO:0000256" key="2">
    <source>
        <dbReference type="ARBA" id="ARBA00023128"/>
    </source>
</evidence>
<dbReference type="Pfam" id="PF02936">
    <property type="entry name" value="COX4"/>
    <property type="match status" value="1"/>
</dbReference>
<gene>
    <name evidence="4" type="ORF">ACOF00016_LOCUS10765</name>
</gene>
<keyword evidence="3" id="KW-0472">Membrane</keyword>
<dbReference type="GO" id="GO:0005739">
    <property type="term" value="C:mitochondrion"/>
    <property type="evidence" value="ECO:0007669"/>
    <property type="project" value="UniProtKB-SubCell"/>
</dbReference>
<organism evidence="4">
    <name type="scientific">Amphora coffeiformis</name>
    <dbReference type="NCBI Taxonomy" id="265554"/>
    <lineage>
        <taxon>Eukaryota</taxon>
        <taxon>Sar</taxon>
        <taxon>Stramenopiles</taxon>
        <taxon>Ochrophyta</taxon>
        <taxon>Bacillariophyta</taxon>
        <taxon>Bacillariophyceae</taxon>
        <taxon>Bacillariophycidae</taxon>
        <taxon>Thalassiophysales</taxon>
        <taxon>Catenulaceae</taxon>
        <taxon>Amphora</taxon>
    </lineage>
</organism>
<sequence length="103" mass="11315">MVRVFYEPPPYGPKTCLNRTSYGVHGGGLFGQTLERVSKMKNGPIMAGLVAGICAICYLPLVGSKLPFSMEPEYQAAQRSYMRYHNMNPISGISSKKARATEP</sequence>
<dbReference type="GO" id="GO:0045277">
    <property type="term" value="C:respiratory chain complex IV"/>
    <property type="evidence" value="ECO:0007669"/>
    <property type="project" value="InterPro"/>
</dbReference>
<accession>A0A7S3L8R8</accession>